<sequence>MNIGPAGDCPEPIRLAFLDLLTWTLIQIRNEPADAALCRAPADHSHNVPALLSAYRPRLLRYYWEVERPCFLEALRAIDRNVPNAFDQLWKVVESEYHQLDQPPSP</sequence>
<comment type="caution">
    <text evidence="1">The sequence shown here is derived from an EMBL/GenBank/DDBJ whole genome shotgun (WGS) entry which is preliminary data.</text>
</comment>
<dbReference type="EMBL" id="JARRAG010000002">
    <property type="protein sequence ID" value="MDG3005758.1"/>
    <property type="molecule type" value="Genomic_DNA"/>
</dbReference>
<dbReference type="Proteomes" id="UP001216907">
    <property type="component" value="Unassembled WGS sequence"/>
</dbReference>
<keyword evidence="2" id="KW-1185">Reference proteome</keyword>
<proteinExistence type="predicted"/>
<name>A0ABT6FEE8_9BACT</name>
<accession>A0ABT6FEE8</accession>
<dbReference type="RefSeq" id="WP_277862088.1">
    <property type="nucleotide sequence ID" value="NZ_JARRAG010000002.1"/>
</dbReference>
<organism evidence="1 2">
    <name type="scientific">Paludisphaera mucosa</name>
    <dbReference type="NCBI Taxonomy" id="3030827"/>
    <lineage>
        <taxon>Bacteria</taxon>
        <taxon>Pseudomonadati</taxon>
        <taxon>Planctomycetota</taxon>
        <taxon>Planctomycetia</taxon>
        <taxon>Isosphaerales</taxon>
        <taxon>Isosphaeraceae</taxon>
        <taxon>Paludisphaera</taxon>
    </lineage>
</organism>
<evidence type="ECO:0000313" key="1">
    <source>
        <dbReference type="EMBL" id="MDG3005758.1"/>
    </source>
</evidence>
<protein>
    <submittedName>
        <fullName evidence="1">Uncharacterized protein</fullName>
    </submittedName>
</protein>
<reference evidence="1 2" key="1">
    <citation type="submission" date="2023-03" db="EMBL/GenBank/DDBJ databases">
        <title>Paludisphaera mucosa sp. nov. a novel planctomycete from northern fen.</title>
        <authorList>
            <person name="Ivanova A."/>
        </authorList>
    </citation>
    <scope>NUCLEOTIDE SEQUENCE [LARGE SCALE GENOMIC DNA]</scope>
    <source>
        <strain evidence="1 2">Pla2</strain>
    </source>
</reference>
<gene>
    <name evidence="1" type="ORF">PZE19_18375</name>
</gene>
<evidence type="ECO:0000313" key="2">
    <source>
        <dbReference type="Proteomes" id="UP001216907"/>
    </source>
</evidence>